<dbReference type="Pfam" id="PF13801">
    <property type="entry name" value="Metal_resist"/>
    <property type="match status" value="1"/>
</dbReference>
<evidence type="ECO:0008006" key="4">
    <source>
        <dbReference type="Google" id="ProtNLM"/>
    </source>
</evidence>
<dbReference type="InterPro" id="IPR025961">
    <property type="entry name" value="Metal_resist"/>
</dbReference>
<sequence length="156" mass="17695">MNEDVKPPRRWVPVLLVVSLGLNLLVAGVIIGTALRFHGARDNVPPGFGPALYRALPDPERKALRGDLADKHRRGAEKRSRDFKALGKALRAVPFDRDEVQNLLEEQARANDEIQSALQEQWLARVSAMSDEERKAYADRLEDVLKRRPDPKKRKD</sequence>
<reference evidence="3" key="1">
    <citation type="submission" date="2017-05" db="EMBL/GenBank/DDBJ databases">
        <authorList>
            <person name="Rodrigo-Torres L."/>
            <person name="Arahal R. D."/>
            <person name="Lucena T."/>
        </authorList>
    </citation>
    <scope>NUCLEOTIDE SEQUENCE [LARGE SCALE GENOMIC DNA]</scope>
    <source>
        <strain evidence="3">CECT 8715</strain>
    </source>
</reference>
<dbReference type="RefSeq" id="WP_093964929.1">
    <property type="nucleotide sequence ID" value="NZ_FXYG01000004.1"/>
</dbReference>
<keyword evidence="1" id="KW-0812">Transmembrane</keyword>
<proteinExistence type="predicted"/>
<dbReference type="Proteomes" id="UP000202485">
    <property type="component" value="Unassembled WGS sequence"/>
</dbReference>
<accession>A0A238L059</accession>
<gene>
    <name evidence="2" type="ORF">RUA8715_03479</name>
</gene>
<organism evidence="2 3">
    <name type="scientific">Ruegeria arenilitoris</name>
    <dbReference type="NCBI Taxonomy" id="1173585"/>
    <lineage>
        <taxon>Bacteria</taxon>
        <taxon>Pseudomonadati</taxon>
        <taxon>Pseudomonadota</taxon>
        <taxon>Alphaproteobacteria</taxon>
        <taxon>Rhodobacterales</taxon>
        <taxon>Roseobacteraceae</taxon>
        <taxon>Ruegeria</taxon>
    </lineage>
</organism>
<dbReference type="AlphaFoldDB" id="A0A238L059"/>
<keyword evidence="3" id="KW-1185">Reference proteome</keyword>
<name>A0A238L059_9RHOB</name>
<dbReference type="EMBL" id="FXYG01000004">
    <property type="protein sequence ID" value="SMX48465.1"/>
    <property type="molecule type" value="Genomic_DNA"/>
</dbReference>
<evidence type="ECO:0000256" key="1">
    <source>
        <dbReference type="SAM" id="Phobius"/>
    </source>
</evidence>
<evidence type="ECO:0000313" key="3">
    <source>
        <dbReference type="Proteomes" id="UP000202485"/>
    </source>
</evidence>
<feature type="transmembrane region" description="Helical" evidence="1">
    <location>
        <begin position="12"/>
        <end position="35"/>
    </location>
</feature>
<keyword evidence="1" id="KW-0472">Membrane</keyword>
<evidence type="ECO:0000313" key="2">
    <source>
        <dbReference type="EMBL" id="SMX48465.1"/>
    </source>
</evidence>
<dbReference type="OrthoDB" id="7708236at2"/>
<keyword evidence="1" id="KW-1133">Transmembrane helix</keyword>
<protein>
    <recommendedName>
        <fullName evidence="4">Periplasmic heavy metal sensor</fullName>
    </recommendedName>
</protein>